<keyword evidence="3" id="KW-1185">Reference proteome</keyword>
<dbReference type="EMBL" id="CP138858">
    <property type="protein sequence ID" value="WPJ97277.1"/>
    <property type="molecule type" value="Genomic_DNA"/>
</dbReference>
<feature type="domain" description="Glycosyl hydrolase family 95 catalytic" evidence="1">
    <location>
        <begin position="319"/>
        <end position="609"/>
    </location>
</feature>
<protein>
    <recommendedName>
        <fullName evidence="1">Glycosyl hydrolase family 95 catalytic domain-containing protein</fullName>
    </recommendedName>
</protein>
<dbReference type="Gene3D" id="2.60.40.1180">
    <property type="entry name" value="Golgi alpha-mannosidase II"/>
    <property type="match status" value="1"/>
</dbReference>
<dbReference type="InterPro" id="IPR012341">
    <property type="entry name" value="6hp_glycosidase-like_sf"/>
</dbReference>
<gene>
    <name evidence="2" type="ORF">SH580_06095</name>
</gene>
<evidence type="ECO:0000313" key="3">
    <source>
        <dbReference type="Proteomes" id="UP001324993"/>
    </source>
</evidence>
<accession>A0ABZ0RME5</accession>
<dbReference type="InterPro" id="IPR008928">
    <property type="entry name" value="6-hairpin_glycosidase_sf"/>
</dbReference>
<sequence>MQYIIRFLSGGSFALTAFLFVGMMQARAVTPDVVVDVNWADFLGNLDPLWDELPTHPKHGPMIGNGMLGTYLIQDSETGEIRFEMSRGDLCDVRSIFNRRKTNGYFKLKMTDGTPTGTCRLDLWDAQLQAQLTTGNRAVSVRAFTDANSDVIVFELTRSRSDVKCEWDWVPDNRGWAGTAPKVPVDHYVAYPDPILSEVENCKVSVQDMPVSKIYSTQGEPAASQHATAWRIVNEGNKTYIYASTTMSYRASTAMQEAVDNVNHAVAKGLARLEAEHQNWWHDFYQKSFVTLPHKFEWFHWMQIYKIGCMTRQDAPVIIDLVGPWFDRNLKWNGVWANWNTQKQYSNVFTSNHPELADSLLNSLWNQRGNLYDKESDGYGIPWGGMGALNLARGKWRDAYCFAWLLSLSWERYQCTMDSDMLLNKMVPLLKGAYNLMKHHDLSTGEDGKLHFKSAASPEYHQIIDGKKIREFEDITFRIATMRWVCNTIIKINKRYGGLDAEAADCQITLNTLTDYPIDPEQGFMIGKDTPLEHAHRHDSHELQIFPYYEYTPDNPAQVDVIRKTLAHHKKIGFQDQGMADAAWGIMRAMFGDGNDALWSITHETGYVNHPDVSNYTTRLAVYDTAYVEEGPFLGDRVIQEMLLQSWGDDIIRVFPAVPDDADWDNLAYSDFRAKGAFLVSAKRENRQTKFIKIESLAGEPCSVKTDMVGTVKVASDFACTLTDLGDGVVQINNLKQGQWCILYTGNTLPNLTIKPVQAEREAAAQ</sequence>
<dbReference type="InterPro" id="IPR013780">
    <property type="entry name" value="Glyco_hydro_b"/>
</dbReference>
<dbReference type="PANTHER" id="PTHR31084:SF0">
    <property type="entry name" value="ALPHA-L-FUCOSIDASE 2"/>
    <property type="match status" value="1"/>
</dbReference>
<proteinExistence type="predicted"/>
<dbReference type="Gene3D" id="1.50.10.10">
    <property type="match status" value="1"/>
</dbReference>
<reference evidence="2 3" key="1">
    <citation type="submission" date="2023-11" db="EMBL/GenBank/DDBJ databases">
        <title>Coraliomargarita sp. nov., isolated from marine algae.</title>
        <authorList>
            <person name="Lee J.K."/>
            <person name="Baek J.H."/>
            <person name="Kim J.M."/>
            <person name="Choi D.G."/>
            <person name="Jeon C.O."/>
        </authorList>
    </citation>
    <scope>NUCLEOTIDE SEQUENCE [LARGE SCALE GENOMIC DNA]</scope>
    <source>
        <strain evidence="2 3">J2-16</strain>
    </source>
</reference>
<name>A0ABZ0RME5_9BACT</name>
<dbReference type="Pfam" id="PF22124">
    <property type="entry name" value="Glyco_hydro_95_cat"/>
    <property type="match status" value="1"/>
</dbReference>
<evidence type="ECO:0000313" key="2">
    <source>
        <dbReference type="EMBL" id="WPJ97277.1"/>
    </source>
</evidence>
<organism evidence="2 3">
    <name type="scientific">Coraliomargarita algicola</name>
    <dbReference type="NCBI Taxonomy" id="3092156"/>
    <lineage>
        <taxon>Bacteria</taxon>
        <taxon>Pseudomonadati</taxon>
        <taxon>Verrucomicrobiota</taxon>
        <taxon>Opitutia</taxon>
        <taxon>Puniceicoccales</taxon>
        <taxon>Coraliomargaritaceae</taxon>
        <taxon>Coraliomargarita</taxon>
    </lineage>
</organism>
<dbReference type="Proteomes" id="UP001324993">
    <property type="component" value="Chromosome"/>
</dbReference>
<dbReference type="PANTHER" id="PTHR31084">
    <property type="entry name" value="ALPHA-L-FUCOSIDASE 2"/>
    <property type="match status" value="1"/>
</dbReference>
<dbReference type="RefSeq" id="WP_319834122.1">
    <property type="nucleotide sequence ID" value="NZ_CP138858.1"/>
</dbReference>
<dbReference type="InterPro" id="IPR054363">
    <property type="entry name" value="GH95_cat"/>
</dbReference>
<dbReference type="SUPFAM" id="SSF48208">
    <property type="entry name" value="Six-hairpin glycosidases"/>
    <property type="match status" value="1"/>
</dbReference>
<evidence type="ECO:0000259" key="1">
    <source>
        <dbReference type="Pfam" id="PF22124"/>
    </source>
</evidence>